<dbReference type="PANTHER" id="PTHR12001:SF44">
    <property type="entry name" value="GERANYLGERANYL PYROPHOSPHATE SYNTHASE"/>
    <property type="match status" value="1"/>
</dbReference>
<accession>A0AAD7XHS0</accession>
<feature type="region of interest" description="Disordered" evidence="4">
    <location>
        <begin position="300"/>
        <end position="321"/>
    </location>
</feature>
<dbReference type="GO" id="GO:0046872">
    <property type="term" value="F:metal ion binding"/>
    <property type="evidence" value="ECO:0007669"/>
    <property type="project" value="UniProtKB-KW"/>
</dbReference>
<evidence type="ECO:0000313" key="6">
    <source>
        <dbReference type="Proteomes" id="UP001230188"/>
    </source>
</evidence>
<reference evidence="5" key="1">
    <citation type="submission" date="2023-01" db="EMBL/GenBank/DDBJ databases">
        <title>Metagenome sequencing of chrysophaentin producing Chrysophaeum taylorii.</title>
        <authorList>
            <person name="Davison J."/>
            <person name="Bewley C."/>
        </authorList>
    </citation>
    <scope>NUCLEOTIDE SEQUENCE</scope>
    <source>
        <strain evidence="5">NIES-1699</strain>
    </source>
</reference>
<dbReference type="EMBL" id="JAQMWT010000538">
    <property type="protein sequence ID" value="KAJ8599833.1"/>
    <property type="molecule type" value="Genomic_DNA"/>
</dbReference>
<evidence type="ECO:0008006" key="7">
    <source>
        <dbReference type="Google" id="ProtNLM"/>
    </source>
</evidence>
<dbReference type="InterPro" id="IPR033749">
    <property type="entry name" value="Polyprenyl_synt_CS"/>
</dbReference>
<evidence type="ECO:0000256" key="1">
    <source>
        <dbReference type="ARBA" id="ARBA00022723"/>
    </source>
</evidence>
<protein>
    <recommendedName>
        <fullName evidence="7">Geranylgeranyl diphosphate synthase</fullName>
    </recommendedName>
</protein>
<keyword evidence="1" id="KW-0479">Metal-binding</keyword>
<dbReference type="SUPFAM" id="SSF48576">
    <property type="entry name" value="Terpenoid synthases"/>
    <property type="match status" value="1"/>
</dbReference>
<gene>
    <name evidence="5" type="ORF">CTAYLR_005598</name>
</gene>
<dbReference type="Gene3D" id="1.10.600.10">
    <property type="entry name" value="Farnesyl Diphosphate Synthase"/>
    <property type="match status" value="1"/>
</dbReference>
<dbReference type="InterPro" id="IPR000092">
    <property type="entry name" value="Polyprenyl_synt"/>
</dbReference>
<dbReference type="Pfam" id="PF00348">
    <property type="entry name" value="polyprenyl_synt"/>
    <property type="match status" value="1"/>
</dbReference>
<keyword evidence="6" id="KW-1185">Reference proteome</keyword>
<comment type="similarity">
    <text evidence="3">Belongs to the FPP/GGPP synthase family.</text>
</comment>
<dbReference type="AlphaFoldDB" id="A0AAD7XHS0"/>
<dbReference type="PANTHER" id="PTHR12001">
    <property type="entry name" value="GERANYLGERANYL PYROPHOSPHATE SYNTHASE"/>
    <property type="match status" value="1"/>
</dbReference>
<name>A0AAD7XHS0_9STRA</name>
<organism evidence="5 6">
    <name type="scientific">Chrysophaeum taylorii</name>
    <dbReference type="NCBI Taxonomy" id="2483200"/>
    <lineage>
        <taxon>Eukaryota</taxon>
        <taxon>Sar</taxon>
        <taxon>Stramenopiles</taxon>
        <taxon>Ochrophyta</taxon>
        <taxon>Pelagophyceae</taxon>
        <taxon>Pelagomonadales</taxon>
        <taxon>Pelagomonadaceae</taxon>
        <taxon>Chrysophaeum</taxon>
    </lineage>
</organism>
<dbReference type="CDD" id="cd00685">
    <property type="entry name" value="Trans_IPPS_HT"/>
    <property type="match status" value="1"/>
</dbReference>
<proteinExistence type="inferred from homology"/>
<dbReference type="Proteomes" id="UP001230188">
    <property type="component" value="Unassembled WGS sequence"/>
</dbReference>
<comment type="caution">
    <text evidence="5">The sequence shown here is derived from an EMBL/GenBank/DDBJ whole genome shotgun (WGS) entry which is preliminary data.</text>
</comment>
<evidence type="ECO:0000313" key="5">
    <source>
        <dbReference type="EMBL" id="KAJ8599833.1"/>
    </source>
</evidence>
<evidence type="ECO:0000256" key="3">
    <source>
        <dbReference type="RuleBase" id="RU004466"/>
    </source>
</evidence>
<dbReference type="InterPro" id="IPR008949">
    <property type="entry name" value="Isoprenoid_synthase_dom_sf"/>
</dbReference>
<dbReference type="PROSITE" id="PS00723">
    <property type="entry name" value="POLYPRENYL_SYNTHASE_1"/>
    <property type="match status" value="1"/>
</dbReference>
<dbReference type="GO" id="GO:0004659">
    <property type="term" value="F:prenyltransferase activity"/>
    <property type="evidence" value="ECO:0007669"/>
    <property type="project" value="InterPro"/>
</dbReference>
<keyword evidence="3" id="KW-0808">Transferase</keyword>
<evidence type="ECO:0000256" key="2">
    <source>
        <dbReference type="ARBA" id="ARBA00022842"/>
    </source>
</evidence>
<dbReference type="GO" id="GO:0008299">
    <property type="term" value="P:isoprenoid biosynthetic process"/>
    <property type="evidence" value="ECO:0007669"/>
    <property type="project" value="InterPro"/>
</dbReference>
<sequence length="333" mass="37436">MSSHVVDENVLEPFKYISECPGKDIRGKLIDCFQEWLRIPESKIADIKSIVSELHNASLLVDDIEDGSQLRRGKPVAHLIFGVPSTLNCANYVYFIALERCHELRNARALDVFVEELLSLHRGQGQDILWRDANRCPTEDQYTRMVLDKTGGLFRLAVGTMAAFSDENDPNKYRKLVDTLALYFQIRDDFVNLRSDEYMHSKSYCEDLTEGKFSFPIIHAVHAAPSDSRLLNILKQRTTNVDVKRHAVDFMDGIGSFDYTRAKLRSLRTEINQEISTLGGHDALSALIDRLDRQITGDATTTATSIPPLPPAARSSDSTTNAVVVVRDPVDPL</sequence>
<dbReference type="SFLD" id="SFLDS00005">
    <property type="entry name" value="Isoprenoid_Synthase_Type_I"/>
    <property type="match status" value="1"/>
</dbReference>
<keyword evidence="2" id="KW-0460">Magnesium</keyword>
<evidence type="ECO:0000256" key="4">
    <source>
        <dbReference type="SAM" id="MobiDB-lite"/>
    </source>
</evidence>